<sequence>MKVRSSERVARINELELKHQSNVNQMELTGRDEEARLLKLRLLTLRDENASLKDRLVQRDALVKKLSKQSSDTQAELKTSKSKLKAQDTQIRKQSNALEDLKAEIDSLNEFRQDSNKVLQEKLALSRKLDQIQPELEHLQSQLENHRAIVAQKQDLERQLSSVEVELENEKRSNQRMQSKNQNSDEWKEQFDEAKEEMERLNKEHSRELREVRGEYEMLEDRMEDTKSKLKKTQTDLKDARAELTSCRAELEEARKMMANNKLSKKNAVTKEQLVGKRRAHDISMEDISIGTPGPDENTLRRPFKKRGAEQALVGEKSTFSITPFLNRSKNISDSLSDEPSEVHSPTGKTADDPEPVAPVEDEVVEAGGSLSIKALDEASGSDGQSDGHVSSEEIEEPKAQKGRGRPRKALDEAPTAKKNMPVQAKKKAKSTKAPGKLAAVSEEVEIGETGAEPQARPKKMIGLLKSNPAAALSRHGADDADERKKKRKVLGGSNKTLFDDDEEADPAPNPAKIQMGAGRRAKAPLGGPRNAFAGATFSPLKKDRRGVGASFLH</sequence>
<feature type="region of interest" description="Disordered" evidence="1">
    <location>
        <begin position="68"/>
        <end position="91"/>
    </location>
</feature>
<feature type="compositionally biased region" description="Basic and acidic residues" evidence="1">
    <location>
        <begin position="183"/>
        <end position="195"/>
    </location>
</feature>
<protein>
    <submittedName>
        <fullName evidence="2">Uncharacterized protein</fullName>
    </submittedName>
</protein>
<reference evidence="3" key="1">
    <citation type="submission" date="2014-10" db="EMBL/GenBank/DDBJ databases">
        <authorList>
            <person name="King R."/>
        </authorList>
    </citation>
    <scope>NUCLEOTIDE SEQUENCE [LARGE SCALE GENOMIC DNA]</scope>
    <source>
        <strain evidence="3">A3/5</strain>
    </source>
</reference>
<dbReference type="EMBL" id="LN649229">
    <property type="protein sequence ID" value="CEI66750.1"/>
    <property type="molecule type" value="Genomic_DNA"/>
</dbReference>
<evidence type="ECO:0000256" key="1">
    <source>
        <dbReference type="SAM" id="MobiDB-lite"/>
    </source>
</evidence>
<organism evidence="2 3">
    <name type="scientific">Fusarium venenatum</name>
    <dbReference type="NCBI Taxonomy" id="56646"/>
    <lineage>
        <taxon>Eukaryota</taxon>
        <taxon>Fungi</taxon>
        <taxon>Dikarya</taxon>
        <taxon>Ascomycota</taxon>
        <taxon>Pezizomycotina</taxon>
        <taxon>Sordariomycetes</taxon>
        <taxon>Hypocreomycetidae</taxon>
        <taxon>Hypocreales</taxon>
        <taxon>Nectriaceae</taxon>
        <taxon>Fusarium</taxon>
    </lineage>
</organism>
<feature type="compositionally biased region" description="Polar residues" evidence="1">
    <location>
        <begin position="318"/>
        <end position="335"/>
    </location>
</feature>
<dbReference type="OrthoDB" id="20105at2759"/>
<feature type="region of interest" description="Disordered" evidence="1">
    <location>
        <begin position="274"/>
        <end position="440"/>
    </location>
</feature>
<dbReference type="STRING" id="56646.A0A2L2TXR1"/>
<keyword evidence="3" id="KW-1185">Reference proteome</keyword>
<dbReference type="Proteomes" id="UP000245910">
    <property type="component" value="Chromosome I"/>
</dbReference>
<accession>A0A2L2TXR1</accession>
<name>A0A2L2TXR1_9HYPO</name>
<proteinExistence type="predicted"/>
<evidence type="ECO:0000313" key="2">
    <source>
        <dbReference type="EMBL" id="CEI66750.1"/>
    </source>
</evidence>
<dbReference type="Gene3D" id="1.10.287.620">
    <property type="entry name" value="Helix Hairpins"/>
    <property type="match status" value="1"/>
</dbReference>
<feature type="region of interest" description="Disordered" evidence="1">
    <location>
        <begin position="469"/>
        <end position="554"/>
    </location>
</feature>
<evidence type="ECO:0000313" key="3">
    <source>
        <dbReference type="Proteomes" id="UP000245910"/>
    </source>
</evidence>
<feature type="region of interest" description="Disordered" evidence="1">
    <location>
        <begin position="167"/>
        <end position="195"/>
    </location>
</feature>
<feature type="compositionally biased region" description="Polar residues" evidence="1">
    <location>
        <begin position="68"/>
        <end position="77"/>
    </location>
</feature>
<dbReference type="AlphaFoldDB" id="A0A2L2TXR1"/>